<evidence type="ECO:0000313" key="4">
    <source>
        <dbReference type="Proteomes" id="UP001595477"/>
    </source>
</evidence>
<dbReference type="EC" id="2.4.-.-" evidence="3"/>
<proteinExistence type="inferred from homology"/>
<dbReference type="PANTHER" id="PTHR43630">
    <property type="entry name" value="POLY-BETA-1,6-N-ACETYL-D-GLUCOSAMINE SYNTHASE"/>
    <property type="match status" value="1"/>
</dbReference>
<name>A0ABV7JQI3_9ALTE</name>
<keyword evidence="4" id="KW-1185">Reference proteome</keyword>
<dbReference type="InterPro" id="IPR029044">
    <property type="entry name" value="Nucleotide-diphossugar_trans"/>
</dbReference>
<dbReference type="PANTHER" id="PTHR43630:SF2">
    <property type="entry name" value="GLYCOSYLTRANSFERASE"/>
    <property type="match status" value="1"/>
</dbReference>
<organism evidence="3 4">
    <name type="scientific">Alteromonas oceani</name>
    <dbReference type="NCBI Taxonomy" id="2071609"/>
    <lineage>
        <taxon>Bacteria</taxon>
        <taxon>Pseudomonadati</taxon>
        <taxon>Pseudomonadota</taxon>
        <taxon>Gammaproteobacteria</taxon>
        <taxon>Alteromonadales</taxon>
        <taxon>Alteromonadaceae</taxon>
        <taxon>Alteromonas/Salinimonas group</taxon>
        <taxon>Alteromonas</taxon>
    </lineage>
</organism>
<dbReference type="SUPFAM" id="SSF53448">
    <property type="entry name" value="Nucleotide-diphospho-sugar transferases"/>
    <property type="match status" value="1"/>
</dbReference>
<dbReference type="InterPro" id="IPR001173">
    <property type="entry name" value="Glyco_trans_2-like"/>
</dbReference>
<comment type="similarity">
    <text evidence="1">Belongs to the glycosyltransferase 2 family. WaaE/KdtX subfamily.</text>
</comment>
<sequence length="308" mass="36280">MSSNLSVLILTHNEELHIRRCIESLKPIVSQIFVVDSGSTDKTIQICEELGVRVFRRKWKNYSDQFQWGLDNCPIETDWVMRMDADEYIEPDLIAELPKVLAVAKAETSGFYIRRKYFFLGQWIKHGAVYPLNLLRVWRTGKGRIESRWMDEHIVLDDGGQTEMLSGHIVDDNLNNTKWWTDKHNKYADREMVDILGRKYSLFAADQTLEVDDSSSQAKIKRLVKEKLYNRIPLFVRPLLYFLYRYFIRLGFLDGKKGFAFHFFQGYWYRSMVDLRVLEAEKLFADKHCDTKEKKLDALAELTGLELK</sequence>
<reference evidence="4" key="1">
    <citation type="journal article" date="2019" name="Int. J. Syst. Evol. Microbiol.">
        <title>The Global Catalogue of Microorganisms (GCM) 10K type strain sequencing project: providing services to taxonomists for standard genome sequencing and annotation.</title>
        <authorList>
            <consortium name="The Broad Institute Genomics Platform"/>
            <consortium name="The Broad Institute Genome Sequencing Center for Infectious Disease"/>
            <person name="Wu L."/>
            <person name="Ma J."/>
        </authorList>
    </citation>
    <scope>NUCLEOTIDE SEQUENCE [LARGE SCALE GENOMIC DNA]</scope>
    <source>
        <strain evidence="4">KCTC 52449</strain>
    </source>
</reference>
<dbReference type="RefSeq" id="WP_164464783.1">
    <property type="nucleotide sequence ID" value="NZ_JBHRSX010000004.1"/>
</dbReference>
<dbReference type="Pfam" id="PF00535">
    <property type="entry name" value="Glycos_transf_2"/>
    <property type="match status" value="1"/>
</dbReference>
<gene>
    <name evidence="3" type="ORF">ACFOEW_00260</name>
</gene>
<evidence type="ECO:0000256" key="1">
    <source>
        <dbReference type="ARBA" id="ARBA00038494"/>
    </source>
</evidence>
<keyword evidence="3" id="KW-0328">Glycosyltransferase</keyword>
<accession>A0ABV7JQI3</accession>
<evidence type="ECO:0000259" key="2">
    <source>
        <dbReference type="Pfam" id="PF00535"/>
    </source>
</evidence>
<dbReference type="GO" id="GO:0016757">
    <property type="term" value="F:glycosyltransferase activity"/>
    <property type="evidence" value="ECO:0007669"/>
    <property type="project" value="UniProtKB-KW"/>
</dbReference>
<dbReference type="CDD" id="cd02511">
    <property type="entry name" value="Beta4Glucosyltransferase"/>
    <property type="match status" value="1"/>
</dbReference>
<comment type="caution">
    <text evidence="3">The sequence shown here is derived from an EMBL/GenBank/DDBJ whole genome shotgun (WGS) entry which is preliminary data.</text>
</comment>
<feature type="domain" description="Glycosyltransferase 2-like" evidence="2">
    <location>
        <begin position="6"/>
        <end position="119"/>
    </location>
</feature>
<dbReference type="EMBL" id="JBHRSX010000004">
    <property type="protein sequence ID" value="MFC3200253.1"/>
    <property type="molecule type" value="Genomic_DNA"/>
</dbReference>
<dbReference type="Gene3D" id="3.90.550.10">
    <property type="entry name" value="Spore Coat Polysaccharide Biosynthesis Protein SpsA, Chain A"/>
    <property type="match status" value="1"/>
</dbReference>
<keyword evidence="3" id="KW-0808">Transferase</keyword>
<evidence type="ECO:0000313" key="3">
    <source>
        <dbReference type="EMBL" id="MFC3200253.1"/>
    </source>
</evidence>
<dbReference type="Proteomes" id="UP001595477">
    <property type="component" value="Unassembled WGS sequence"/>
</dbReference>
<protein>
    <submittedName>
        <fullName evidence="3">Glycosyltransferase family 2 protein</fullName>
        <ecNumber evidence="3">2.4.-.-</ecNumber>
    </submittedName>
</protein>